<evidence type="ECO:0000256" key="2">
    <source>
        <dbReference type="ARBA" id="ARBA00022475"/>
    </source>
</evidence>
<gene>
    <name evidence="7" type="ORF">OJ962_21095</name>
</gene>
<protein>
    <submittedName>
        <fullName evidence="7">Flippase-like domain-containing protein</fullName>
    </submittedName>
</protein>
<dbReference type="Proteomes" id="UP001147700">
    <property type="component" value="Unassembled WGS sequence"/>
</dbReference>
<feature type="transmembrane region" description="Helical" evidence="6">
    <location>
        <begin position="218"/>
        <end position="239"/>
    </location>
</feature>
<reference evidence="7" key="1">
    <citation type="submission" date="2022-10" db="EMBL/GenBank/DDBJ databases">
        <title>The WGS of Solirubrobacter sp. CPCC 204708.</title>
        <authorList>
            <person name="Jiang Z."/>
        </authorList>
    </citation>
    <scope>NUCLEOTIDE SEQUENCE</scope>
    <source>
        <strain evidence="7">CPCC 204708</strain>
    </source>
</reference>
<keyword evidence="3 6" id="KW-0812">Transmembrane</keyword>
<keyword evidence="2" id="KW-1003">Cell membrane</keyword>
<keyword evidence="4 6" id="KW-1133">Transmembrane helix</keyword>
<evidence type="ECO:0000256" key="1">
    <source>
        <dbReference type="ARBA" id="ARBA00004651"/>
    </source>
</evidence>
<evidence type="ECO:0000256" key="3">
    <source>
        <dbReference type="ARBA" id="ARBA00022692"/>
    </source>
</evidence>
<keyword evidence="5 6" id="KW-0472">Membrane</keyword>
<evidence type="ECO:0000256" key="4">
    <source>
        <dbReference type="ARBA" id="ARBA00022989"/>
    </source>
</evidence>
<feature type="transmembrane region" description="Helical" evidence="6">
    <location>
        <begin position="284"/>
        <end position="306"/>
    </location>
</feature>
<accession>A0ABT4RN69</accession>
<dbReference type="EMBL" id="JAPCID010000032">
    <property type="protein sequence ID" value="MDA0140014.1"/>
    <property type="molecule type" value="Genomic_DNA"/>
</dbReference>
<feature type="transmembrane region" description="Helical" evidence="6">
    <location>
        <begin position="251"/>
        <end position="272"/>
    </location>
</feature>
<sequence length="351" mass="37431">MRRRASGSLGWRRMPGDVHLVRSLLRRRGVKPALKVMLVLVVLLCAGLALRGEIGKLETDGLRFELGWFLAAVLGFAALQVMHAALWRRSLLRLDLHLEPKRARAIWCTSALARYVPTSMLMPTMRIAMSERYGIPKRRCLASLVYEAALALAGALVVAGYFVVELPELEGHATRWLAVAIPLLAVVALHPKIFGPVSAKLLRRIGRDPLERLLPERVLVGLWAAYALSFVLAGLALFALAEALYPVGVSALPQVAGAFAVGFAVSVLAFVLPGGLGAREAGLAAALAPVMPTAIAIAVAIVVRLVQIAIEILFAATTPVIARRAEARAAGAQAVTDAEPAPELVQVSARG</sequence>
<comment type="caution">
    <text evidence="7">The sequence shown here is derived from an EMBL/GenBank/DDBJ whole genome shotgun (WGS) entry which is preliminary data.</text>
</comment>
<feature type="transmembrane region" description="Helical" evidence="6">
    <location>
        <begin position="176"/>
        <end position="197"/>
    </location>
</feature>
<comment type="subcellular location">
    <subcellularLocation>
        <location evidence="1">Cell membrane</location>
        <topology evidence="1">Multi-pass membrane protein</topology>
    </subcellularLocation>
</comment>
<evidence type="ECO:0000313" key="7">
    <source>
        <dbReference type="EMBL" id="MDA0140014.1"/>
    </source>
</evidence>
<feature type="transmembrane region" description="Helical" evidence="6">
    <location>
        <begin position="67"/>
        <end position="87"/>
    </location>
</feature>
<dbReference type="Pfam" id="PF03706">
    <property type="entry name" value="LPG_synthase_TM"/>
    <property type="match status" value="1"/>
</dbReference>
<evidence type="ECO:0000256" key="6">
    <source>
        <dbReference type="SAM" id="Phobius"/>
    </source>
</evidence>
<keyword evidence="8" id="KW-1185">Reference proteome</keyword>
<feature type="transmembrane region" description="Helical" evidence="6">
    <location>
        <begin position="144"/>
        <end position="164"/>
    </location>
</feature>
<dbReference type="InterPro" id="IPR022791">
    <property type="entry name" value="L-PG_synthase/AglD"/>
</dbReference>
<evidence type="ECO:0000313" key="8">
    <source>
        <dbReference type="Proteomes" id="UP001147700"/>
    </source>
</evidence>
<proteinExistence type="predicted"/>
<name>A0ABT4RN69_9ACTN</name>
<evidence type="ECO:0000256" key="5">
    <source>
        <dbReference type="ARBA" id="ARBA00023136"/>
    </source>
</evidence>
<organism evidence="7 8">
    <name type="scientific">Solirubrobacter deserti</name>
    <dbReference type="NCBI Taxonomy" id="2282478"/>
    <lineage>
        <taxon>Bacteria</taxon>
        <taxon>Bacillati</taxon>
        <taxon>Actinomycetota</taxon>
        <taxon>Thermoleophilia</taxon>
        <taxon>Solirubrobacterales</taxon>
        <taxon>Solirubrobacteraceae</taxon>
        <taxon>Solirubrobacter</taxon>
    </lineage>
</organism>